<gene>
    <name evidence="2" type="ORF">D5396_17470</name>
</gene>
<dbReference type="InterPro" id="IPR005590">
    <property type="entry name" value="DUF333"/>
</dbReference>
<keyword evidence="1" id="KW-0732">Signal</keyword>
<dbReference type="Proteomes" id="UP000284119">
    <property type="component" value="Unassembled WGS sequence"/>
</dbReference>
<comment type="caution">
    <text evidence="2">The sequence shown here is derived from an EMBL/GenBank/DDBJ whole genome shotgun (WGS) entry which is preliminary data.</text>
</comment>
<feature type="chain" id="PRO_5046524072" evidence="1">
    <location>
        <begin position="20"/>
        <end position="78"/>
    </location>
</feature>
<evidence type="ECO:0000313" key="2">
    <source>
        <dbReference type="EMBL" id="RJT11182.1"/>
    </source>
</evidence>
<dbReference type="PROSITE" id="PS51257">
    <property type="entry name" value="PROKAR_LIPOPROTEIN"/>
    <property type="match status" value="1"/>
</dbReference>
<reference evidence="2 3" key="1">
    <citation type="submission" date="2018-09" db="EMBL/GenBank/DDBJ databases">
        <authorList>
            <person name="Le Fleche-Mateos A."/>
        </authorList>
    </citation>
    <scope>NUCLEOTIDE SEQUENCE [LARGE SCALE GENOMIC DNA]</scope>
    <source>
        <strain evidence="2 3">DSM 30078</strain>
    </source>
</reference>
<organism evidence="2 3">
    <name type="scientific">Rahnella inusitata</name>
    <dbReference type="NCBI Taxonomy" id="58169"/>
    <lineage>
        <taxon>Bacteria</taxon>
        <taxon>Pseudomonadati</taxon>
        <taxon>Pseudomonadota</taxon>
        <taxon>Gammaproteobacteria</taxon>
        <taxon>Enterobacterales</taxon>
        <taxon>Yersiniaceae</taxon>
        <taxon>Rahnella</taxon>
    </lineage>
</organism>
<dbReference type="Pfam" id="PF03891">
    <property type="entry name" value="DUF333"/>
    <property type="match status" value="1"/>
</dbReference>
<accession>A0ABX9NX95</accession>
<dbReference type="EMBL" id="RAHG01000009">
    <property type="protein sequence ID" value="RJT11182.1"/>
    <property type="molecule type" value="Genomic_DNA"/>
</dbReference>
<dbReference type="GeneID" id="88079743"/>
<dbReference type="PANTHER" id="PTHR38008">
    <property type="entry name" value="HEMOLYSIN-RELATED"/>
    <property type="match status" value="1"/>
</dbReference>
<sequence>MNKLFLLMSAVVLAGCAGAQSEPVKYPPVGMANPAAVYCHEKGGTSVRVQTAQGERADCVLPGGERIDEWDLYRRDHK</sequence>
<evidence type="ECO:0000313" key="3">
    <source>
        <dbReference type="Proteomes" id="UP000284119"/>
    </source>
</evidence>
<evidence type="ECO:0000256" key="1">
    <source>
        <dbReference type="SAM" id="SignalP"/>
    </source>
</evidence>
<proteinExistence type="predicted"/>
<feature type="signal peptide" evidence="1">
    <location>
        <begin position="1"/>
        <end position="19"/>
    </location>
</feature>
<dbReference type="PANTHER" id="PTHR38008:SF2">
    <property type="entry name" value="HEMOLYSIN"/>
    <property type="match status" value="1"/>
</dbReference>
<keyword evidence="3" id="KW-1185">Reference proteome</keyword>
<dbReference type="RefSeq" id="WP_112164768.1">
    <property type="nucleotide sequence ID" value="NZ_CP065024.1"/>
</dbReference>
<protein>
    <submittedName>
        <fullName evidence="2">DUF333 domain-containing protein</fullName>
    </submittedName>
</protein>
<name>A0ABX9NX95_9GAMM</name>